<proteinExistence type="predicted"/>
<sequence>MNLDQLTLSLQASLFSLQLCDYFFINTTSIQKHTKSFITSTLVRSTLTSCVLVLSNNMTNICLCKPASP</sequence>
<protein>
    <submittedName>
        <fullName evidence="1">Uncharacterized protein</fullName>
    </submittedName>
</protein>
<accession>A0A2P2KG12</accession>
<name>A0A2P2KG12_RHIMU</name>
<organism evidence="1">
    <name type="scientific">Rhizophora mucronata</name>
    <name type="common">Asiatic mangrove</name>
    <dbReference type="NCBI Taxonomy" id="61149"/>
    <lineage>
        <taxon>Eukaryota</taxon>
        <taxon>Viridiplantae</taxon>
        <taxon>Streptophyta</taxon>
        <taxon>Embryophyta</taxon>
        <taxon>Tracheophyta</taxon>
        <taxon>Spermatophyta</taxon>
        <taxon>Magnoliopsida</taxon>
        <taxon>eudicotyledons</taxon>
        <taxon>Gunneridae</taxon>
        <taxon>Pentapetalae</taxon>
        <taxon>rosids</taxon>
        <taxon>fabids</taxon>
        <taxon>Malpighiales</taxon>
        <taxon>Rhizophoraceae</taxon>
        <taxon>Rhizophora</taxon>
    </lineage>
</organism>
<dbReference type="EMBL" id="GGEC01024143">
    <property type="protein sequence ID" value="MBX04627.1"/>
    <property type="molecule type" value="Transcribed_RNA"/>
</dbReference>
<reference evidence="1" key="1">
    <citation type="submission" date="2018-02" db="EMBL/GenBank/DDBJ databases">
        <title>Rhizophora mucronata_Transcriptome.</title>
        <authorList>
            <person name="Meera S.P."/>
            <person name="Sreeshan A."/>
            <person name="Augustine A."/>
        </authorList>
    </citation>
    <scope>NUCLEOTIDE SEQUENCE</scope>
    <source>
        <tissue evidence="1">Leaf</tissue>
    </source>
</reference>
<dbReference type="AlphaFoldDB" id="A0A2P2KG12"/>
<evidence type="ECO:0000313" key="1">
    <source>
        <dbReference type="EMBL" id="MBX04627.1"/>
    </source>
</evidence>